<accession>A0ABX1VI87</accession>
<protein>
    <recommendedName>
        <fullName evidence="3">DUF695 domain-containing protein</fullName>
    </recommendedName>
</protein>
<organism evidence="1 2">
    <name type="scientific">Alienimonas chondri</name>
    <dbReference type="NCBI Taxonomy" id="2681879"/>
    <lineage>
        <taxon>Bacteria</taxon>
        <taxon>Pseudomonadati</taxon>
        <taxon>Planctomycetota</taxon>
        <taxon>Planctomycetia</taxon>
        <taxon>Planctomycetales</taxon>
        <taxon>Planctomycetaceae</taxon>
        <taxon>Alienimonas</taxon>
    </lineage>
</organism>
<evidence type="ECO:0008006" key="3">
    <source>
        <dbReference type="Google" id="ProtNLM"/>
    </source>
</evidence>
<comment type="caution">
    <text evidence="1">The sequence shown here is derived from an EMBL/GenBank/DDBJ whole genome shotgun (WGS) entry which is preliminary data.</text>
</comment>
<name>A0ABX1VI87_9PLAN</name>
<evidence type="ECO:0000313" key="1">
    <source>
        <dbReference type="EMBL" id="NNJ27570.1"/>
    </source>
</evidence>
<keyword evidence="2" id="KW-1185">Reference proteome</keyword>
<sequence length="279" mass="31431">MPYRHWMVLALLGVAVMFGCSGEPTPSAADESLAPIEALEEVQDAPRYLWEGERRPYTVTKYDQKDAPQVGVQHRYVWAVVPSPDGKDQVLQAAEEIYAELAADIAKIQPRADSKRVGIFLFDSREDAEAGDGAFILRVASSSGAGPVLPEWDDVVLDWKWRSPEHRPNVKQFEIYRRYVDGRKAAAEAVDADYRDRDGNFIGTLEDQPEIDRRVSIKVRQAVHGLRRQYGLSDAEMAELLAVVQLWRFGSPHSPETIRGYSATYIKDWEAADELAAQR</sequence>
<dbReference type="EMBL" id="WTPX01000168">
    <property type="protein sequence ID" value="NNJ27570.1"/>
    <property type="molecule type" value="Genomic_DNA"/>
</dbReference>
<evidence type="ECO:0000313" key="2">
    <source>
        <dbReference type="Proteomes" id="UP000609651"/>
    </source>
</evidence>
<reference evidence="1 2" key="1">
    <citation type="journal article" date="2020" name="Syst. Appl. Microbiol.">
        <title>Alienimonas chondri sp. nov., a novel planctomycete isolated from the biofilm of the red alga Chondrus crispus.</title>
        <authorList>
            <person name="Vitorino I."/>
            <person name="Albuquerque L."/>
            <person name="Wiegand S."/>
            <person name="Kallscheuer N."/>
            <person name="da Costa M.S."/>
            <person name="Lobo-da-Cunha A."/>
            <person name="Jogler C."/>
            <person name="Lage O.M."/>
        </authorList>
    </citation>
    <scope>NUCLEOTIDE SEQUENCE [LARGE SCALE GENOMIC DNA]</scope>
    <source>
        <strain evidence="1 2">LzC2</strain>
    </source>
</reference>
<dbReference type="PROSITE" id="PS51257">
    <property type="entry name" value="PROKAR_LIPOPROTEIN"/>
    <property type="match status" value="1"/>
</dbReference>
<gene>
    <name evidence="1" type="ORF">LzC2_36750</name>
</gene>
<dbReference type="Proteomes" id="UP000609651">
    <property type="component" value="Unassembled WGS sequence"/>
</dbReference>
<proteinExistence type="predicted"/>